<dbReference type="EMBL" id="KB446535">
    <property type="protein sequence ID" value="EME50421.1"/>
    <property type="molecule type" value="Genomic_DNA"/>
</dbReference>
<organism evidence="2 3">
    <name type="scientific">Dothistroma septosporum (strain NZE10 / CBS 128990)</name>
    <name type="common">Red band needle blight fungus</name>
    <name type="synonym">Mycosphaerella pini</name>
    <dbReference type="NCBI Taxonomy" id="675120"/>
    <lineage>
        <taxon>Eukaryota</taxon>
        <taxon>Fungi</taxon>
        <taxon>Dikarya</taxon>
        <taxon>Ascomycota</taxon>
        <taxon>Pezizomycotina</taxon>
        <taxon>Dothideomycetes</taxon>
        <taxon>Dothideomycetidae</taxon>
        <taxon>Mycosphaerellales</taxon>
        <taxon>Mycosphaerellaceae</taxon>
        <taxon>Dothistroma</taxon>
    </lineage>
</organism>
<name>N1Q3P6_DOTSN</name>
<reference evidence="3" key="1">
    <citation type="journal article" date="2012" name="PLoS Genet.">
        <title>The genomes of the fungal plant pathogens Cladosporium fulvum and Dothistroma septosporum reveal adaptation to different hosts and lifestyles but also signatures of common ancestry.</title>
        <authorList>
            <person name="de Wit P.J.G.M."/>
            <person name="van der Burgt A."/>
            <person name="Oekmen B."/>
            <person name="Stergiopoulos I."/>
            <person name="Abd-Elsalam K.A."/>
            <person name="Aerts A.L."/>
            <person name="Bahkali A.H."/>
            <person name="Beenen H.G."/>
            <person name="Chettri P."/>
            <person name="Cox M.P."/>
            <person name="Datema E."/>
            <person name="de Vries R.P."/>
            <person name="Dhillon B."/>
            <person name="Ganley A.R."/>
            <person name="Griffiths S.A."/>
            <person name="Guo Y."/>
            <person name="Hamelin R.C."/>
            <person name="Henrissat B."/>
            <person name="Kabir M.S."/>
            <person name="Jashni M.K."/>
            <person name="Kema G."/>
            <person name="Klaubauf S."/>
            <person name="Lapidus A."/>
            <person name="Levasseur A."/>
            <person name="Lindquist E."/>
            <person name="Mehrabi R."/>
            <person name="Ohm R.A."/>
            <person name="Owen T.J."/>
            <person name="Salamov A."/>
            <person name="Schwelm A."/>
            <person name="Schijlen E."/>
            <person name="Sun H."/>
            <person name="van den Burg H.A."/>
            <person name="van Ham R.C.H.J."/>
            <person name="Zhang S."/>
            <person name="Goodwin S.B."/>
            <person name="Grigoriev I.V."/>
            <person name="Collemare J."/>
            <person name="Bradshaw R.E."/>
        </authorList>
    </citation>
    <scope>NUCLEOTIDE SEQUENCE [LARGE SCALE GENOMIC DNA]</scope>
    <source>
        <strain evidence="3">NZE10 / CBS 128990</strain>
    </source>
</reference>
<evidence type="ECO:0000259" key="1">
    <source>
        <dbReference type="Pfam" id="PF22936"/>
    </source>
</evidence>
<feature type="domain" description="Retrovirus-related Pol polyprotein from transposon TNT 1-94-like beta-barrel" evidence="1">
    <location>
        <begin position="14"/>
        <end position="94"/>
    </location>
</feature>
<dbReference type="HOGENOM" id="CLU_1511226_0_0_1"/>
<evidence type="ECO:0000313" key="2">
    <source>
        <dbReference type="EMBL" id="EME50421.1"/>
    </source>
</evidence>
<sequence length="172" mass="19509">MPPKEPAYNIDWIWSFDSDAHIANNRDWFTSFNPLESKVSSTHNDLTYQVEGIGDVELEVRKIVGDTKRATGPKNSKIVLRDALYVPSFVCNVMGNPVRKDYDVSIGAERWLCDNKTGKGLGMLDKNPLGMTKLLLKGQAKGTTGLPKDMDYKMNVVWAKEERSKWNEQRKT</sequence>
<dbReference type="OMA" id="NIDWIWS"/>
<accession>N1Q3P6</accession>
<gene>
    <name evidence="2" type="ORF">DOTSEDRAFT_85584</name>
</gene>
<keyword evidence="3" id="KW-1185">Reference proteome</keyword>
<dbReference type="InterPro" id="IPR054722">
    <property type="entry name" value="PolX-like_BBD"/>
</dbReference>
<dbReference type="PANTHER" id="PTHR40628:SF1">
    <property type="entry name" value="CHROMO DOMAIN-CONTAINING PROTEIN"/>
    <property type="match status" value="1"/>
</dbReference>
<reference evidence="2 3" key="2">
    <citation type="journal article" date="2012" name="PLoS Pathog.">
        <title>Diverse lifestyles and strategies of plant pathogenesis encoded in the genomes of eighteen Dothideomycetes fungi.</title>
        <authorList>
            <person name="Ohm R.A."/>
            <person name="Feau N."/>
            <person name="Henrissat B."/>
            <person name="Schoch C.L."/>
            <person name="Horwitz B.A."/>
            <person name="Barry K.W."/>
            <person name="Condon B.J."/>
            <person name="Copeland A.C."/>
            <person name="Dhillon B."/>
            <person name="Glaser F."/>
            <person name="Hesse C.N."/>
            <person name="Kosti I."/>
            <person name="LaButti K."/>
            <person name="Lindquist E.A."/>
            <person name="Lucas S."/>
            <person name="Salamov A.A."/>
            <person name="Bradshaw R.E."/>
            <person name="Ciuffetti L."/>
            <person name="Hamelin R.C."/>
            <person name="Kema G.H.J."/>
            <person name="Lawrence C."/>
            <person name="Scott J.A."/>
            <person name="Spatafora J.W."/>
            <person name="Turgeon B.G."/>
            <person name="de Wit P.J.G.M."/>
            <person name="Zhong S."/>
            <person name="Goodwin S.B."/>
            <person name="Grigoriev I.V."/>
        </authorList>
    </citation>
    <scope>NUCLEOTIDE SEQUENCE [LARGE SCALE GENOMIC DNA]</scope>
    <source>
        <strain evidence="3">NZE10 / CBS 128990</strain>
    </source>
</reference>
<dbReference type="OrthoDB" id="4232400at2759"/>
<protein>
    <recommendedName>
        <fullName evidence="1">Retrovirus-related Pol polyprotein from transposon TNT 1-94-like beta-barrel domain-containing protein</fullName>
    </recommendedName>
</protein>
<proteinExistence type="predicted"/>
<dbReference type="PANTHER" id="PTHR40628">
    <property type="entry name" value="CHROMO DOMAIN-CONTAINING PROTEIN"/>
    <property type="match status" value="1"/>
</dbReference>
<dbReference type="eggNOG" id="ENOG502RVKT">
    <property type="taxonomic scope" value="Eukaryota"/>
</dbReference>
<dbReference type="Pfam" id="PF22936">
    <property type="entry name" value="Pol_BBD"/>
    <property type="match status" value="1"/>
</dbReference>
<dbReference type="AlphaFoldDB" id="N1Q3P6"/>
<dbReference type="Proteomes" id="UP000016933">
    <property type="component" value="Unassembled WGS sequence"/>
</dbReference>
<evidence type="ECO:0000313" key="3">
    <source>
        <dbReference type="Proteomes" id="UP000016933"/>
    </source>
</evidence>